<organism evidence="1 2">
    <name type="scientific">Thalassobaculum fulvum</name>
    <dbReference type="NCBI Taxonomy" id="1633335"/>
    <lineage>
        <taxon>Bacteria</taxon>
        <taxon>Pseudomonadati</taxon>
        <taxon>Pseudomonadota</taxon>
        <taxon>Alphaproteobacteria</taxon>
        <taxon>Rhodospirillales</taxon>
        <taxon>Thalassobaculaceae</taxon>
        <taxon>Thalassobaculum</taxon>
    </lineage>
</organism>
<name>A0A919CSL2_9PROT</name>
<reference evidence="1" key="2">
    <citation type="submission" date="2020-09" db="EMBL/GenBank/DDBJ databases">
        <authorList>
            <person name="Sun Q."/>
            <person name="Kim S."/>
        </authorList>
    </citation>
    <scope>NUCLEOTIDE SEQUENCE</scope>
    <source>
        <strain evidence="1">KCTC 42651</strain>
    </source>
</reference>
<accession>A0A919CSL2</accession>
<protein>
    <submittedName>
        <fullName evidence="1">Uncharacterized protein</fullName>
    </submittedName>
</protein>
<dbReference type="AlphaFoldDB" id="A0A919CSL2"/>
<evidence type="ECO:0000313" key="2">
    <source>
        <dbReference type="Proteomes" id="UP000630353"/>
    </source>
</evidence>
<dbReference type="RefSeq" id="WP_189993159.1">
    <property type="nucleotide sequence ID" value="NZ_BMZS01000010.1"/>
</dbReference>
<keyword evidence="2" id="KW-1185">Reference proteome</keyword>
<sequence>MFGKRESFEVLACREGRWTIETTATSQTDAEAFARKVLNKQGVSGVKVVREVARGDTARETVVFEQTRELRDSGKIFVNDVDEAPYCESVEEVFAGRGRQTINRLFRAYLDKNGVTATEVMHDFRELRRIVDADTLIASGVGKVATLQAKGRDDTDTGKRRDTLYGFLDEITARARAAAEKKLPAIRTDGFDGAVGKIVASADPGQCDYLLRVVVARELVQQRSFFGKLAQTMDWAEPADDDRARALVDTYISDILANAETLQDLLGLQPSLGAALGSLIDLAQGRLEADSEGQPADSPEALAGRLNALLGLEALPDSQAMLVDRVRRQLEAKSPLARGEPDEEAEAFRALIDKLMPGDDLFGGGSIAEALTHRQSRILNKGGIAGLKEATGRLLPSFSDPARKAAYLLALSESRLVESIGDEISMQLEGLFIRPESVKQIVKDNRPPNKKMETITTVVKKVQGSGLADGFKTRIANHLDDLLASYIVDDRILERVDDPSRPLHIRAFMLLSMCTPEMLPEGKASQLARKIVVKHLKRPNFETELVAEVPPAEQERVLRDFHVQLYRCGFMQ</sequence>
<evidence type="ECO:0000313" key="1">
    <source>
        <dbReference type="EMBL" id="GHD58388.1"/>
    </source>
</evidence>
<proteinExistence type="predicted"/>
<reference evidence="1" key="1">
    <citation type="journal article" date="2014" name="Int. J. Syst. Evol. Microbiol.">
        <title>Complete genome sequence of Corynebacterium casei LMG S-19264T (=DSM 44701T), isolated from a smear-ripened cheese.</title>
        <authorList>
            <consortium name="US DOE Joint Genome Institute (JGI-PGF)"/>
            <person name="Walter F."/>
            <person name="Albersmeier A."/>
            <person name="Kalinowski J."/>
            <person name="Ruckert C."/>
        </authorList>
    </citation>
    <scope>NUCLEOTIDE SEQUENCE</scope>
    <source>
        <strain evidence="1">KCTC 42651</strain>
    </source>
</reference>
<gene>
    <name evidence="1" type="ORF">GCM10017083_41280</name>
</gene>
<comment type="caution">
    <text evidence="1">The sequence shown here is derived from an EMBL/GenBank/DDBJ whole genome shotgun (WGS) entry which is preliminary data.</text>
</comment>
<dbReference type="EMBL" id="BMZS01000010">
    <property type="protein sequence ID" value="GHD58388.1"/>
    <property type="molecule type" value="Genomic_DNA"/>
</dbReference>
<dbReference type="Proteomes" id="UP000630353">
    <property type="component" value="Unassembled WGS sequence"/>
</dbReference>